<protein>
    <submittedName>
        <fullName evidence="1">DUF4242 domain-containing protein</fullName>
    </submittedName>
</protein>
<dbReference type="Proteomes" id="UP001060261">
    <property type="component" value="Chromosome"/>
</dbReference>
<keyword evidence="2" id="KW-1185">Reference proteome</keyword>
<reference evidence="1" key="1">
    <citation type="submission" date="2022-09" db="EMBL/GenBank/DDBJ databases">
        <title>genome sequence of Deinococcus rubellus.</title>
        <authorList>
            <person name="Srinivasan S."/>
        </authorList>
    </citation>
    <scope>NUCLEOTIDE SEQUENCE</scope>
    <source>
        <strain evidence="1">Ant6</strain>
    </source>
</reference>
<proteinExistence type="predicted"/>
<name>A0ABY5YHN6_9DEIO</name>
<accession>A0ABY5YHN6</accession>
<gene>
    <name evidence="1" type="ORF">N0D28_12850</name>
</gene>
<organism evidence="1 2">
    <name type="scientific">Deinococcus rubellus</name>
    <dbReference type="NCBI Taxonomy" id="1889240"/>
    <lineage>
        <taxon>Bacteria</taxon>
        <taxon>Thermotogati</taxon>
        <taxon>Deinococcota</taxon>
        <taxon>Deinococci</taxon>
        <taxon>Deinococcales</taxon>
        <taxon>Deinococcaceae</taxon>
        <taxon>Deinococcus</taxon>
    </lineage>
</organism>
<evidence type="ECO:0000313" key="2">
    <source>
        <dbReference type="Proteomes" id="UP001060261"/>
    </source>
</evidence>
<dbReference type="RefSeq" id="WP_260559896.1">
    <property type="nucleotide sequence ID" value="NZ_CP104213.1"/>
</dbReference>
<evidence type="ECO:0000313" key="1">
    <source>
        <dbReference type="EMBL" id="UWX63612.1"/>
    </source>
</evidence>
<dbReference type="EMBL" id="CP104213">
    <property type="protein sequence ID" value="UWX63612.1"/>
    <property type="molecule type" value="Genomic_DNA"/>
</dbReference>
<sequence>MLESMQRDGENVQWAESYVTDDAVHCIYIVPVGRQQPTTNDVSKFNRPCPAQLTRWGAVAARCWRRATLQAYIR</sequence>